<gene>
    <name evidence="2" type="ORF">WA026_005350</name>
</gene>
<protein>
    <submittedName>
        <fullName evidence="2">Uncharacterized protein</fullName>
    </submittedName>
</protein>
<evidence type="ECO:0000256" key="1">
    <source>
        <dbReference type="SAM" id="MobiDB-lite"/>
    </source>
</evidence>
<feature type="region of interest" description="Disordered" evidence="1">
    <location>
        <begin position="126"/>
        <end position="170"/>
    </location>
</feature>
<comment type="caution">
    <text evidence="2">The sequence shown here is derived from an EMBL/GenBank/DDBJ whole genome shotgun (WGS) entry which is preliminary data.</text>
</comment>
<evidence type="ECO:0000313" key="3">
    <source>
        <dbReference type="Proteomes" id="UP001431783"/>
    </source>
</evidence>
<dbReference type="EMBL" id="JARQZJ010000032">
    <property type="protein sequence ID" value="KAK9874506.1"/>
    <property type="molecule type" value="Genomic_DNA"/>
</dbReference>
<dbReference type="Proteomes" id="UP001431783">
    <property type="component" value="Unassembled WGS sequence"/>
</dbReference>
<dbReference type="AlphaFoldDB" id="A0AAW1U1V6"/>
<feature type="compositionally biased region" description="Basic and acidic residues" evidence="1">
    <location>
        <begin position="193"/>
        <end position="212"/>
    </location>
</feature>
<reference evidence="2 3" key="1">
    <citation type="submission" date="2023-03" db="EMBL/GenBank/DDBJ databases">
        <title>Genome insight into feeding habits of ladybird beetles.</title>
        <authorList>
            <person name="Li H.-S."/>
            <person name="Huang Y.-H."/>
            <person name="Pang H."/>
        </authorList>
    </citation>
    <scope>NUCLEOTIDE SEQUENCE [LARGE SCALE GENOMIC DNA]</scope>
    <source>
        <strain evidence="2">SYSU_2023b</strain>
        <tissue evidence="2">Whole body</tissue>
    </source>
</reference>
<name>A0AAW1U1V6_9CUCU</name>
<accession>A0AAW1U1V6</accession>
<sequence length="231" mass="24417">MVPLEPLPEKLGKRSPTSVPCARKSMTPNTRCVCLGSSGLSWGGRCVCSGAGGTCNREGKLLKNLVLSSPPASIRLCRACTAVSDPERAAVLCSDEEGKPLKPEHSGCVPSTAAEERRKAGYLTKMAEKSLSSRVTSSARDDGAGPSRESGDRATAPVIDQAGQKEGRENLGEEIKKQLEGIKVALDDEIVETGKEMDPKEKCHVATGESRRYSKGYISGGDKATDEGGHE</sequence>
<proteinExistence type="predicted"/>
<keyword evidence="3" id="KW-1185">Reference proteome</keyword>
<feature type="region of interest" description="Disordered" evidence="1">
    <location>
        <begin position="193"/>
        <end position="231"/>
    </location>
</feature>
<evidence type="ECO:0000313" key="2">
    <source>
        <dbReference type="EMBL" id="KAK9874506.1"/>
    </source>
</evidence>
<feature type="region of interest" description="Disordered" evidence="1">
    <location>
        <begin position="1"/>
        <end position="22"/>
    </location>
</feature>
<organism evidence="2 3">
    <name type="scientific">Henosepilachna vigintioctopunctata</name>
    <dbReference type="NCBI Taxonomy" id="420089"/>
    <lineage>
        <taxon>Eukaryota</taxon>
        <taxon>Metazoa</taxon>
        <taxon>Ecdysozoa</taxon>
        <taxon>Arthropoda</taxon>
        <taxon>Hexapoda</taxon>
        <taxon>Insecta</taxon>
        <taxon>Pterygota</taxon>
        <taxon>Neoptera</taxon>
        <taxon>Endopterygota</taxon>
        <taxon>Coleoptera</taxon>
        <taxon>Polyphaga</taxon>
        <taxon>Cucujiformia</taxon>
        <taxon>Coccinelloidea</taxon>
        <taxon>Coccinellidae</taxon>
        <taxon>Epilachninae</taxon>
        <taxon>Epilachnini</taxon>
        <taxon>Henosepilachna</taxon>
    </lineage>
</organism>